<protein>
    <recommendedName>
        <fullName evidence="3">YwqJ-like deaminase</fullName>
    </recommendedName>
</protein>
<evidence type="ECO:0008006" key="3">
    <source>
        <dbReference type="Google" id="ProtNLM"/>
    </source>
</evidence>
<dbReference type="Pfam" id="PF14433">
    <property type="entry name" value="SUKH-3"/>
    <property type="match status" value="1"/>
</dbReference>
<evidence type="ECO:0000313" key="1">
    <source>
        <dbReference type="EMBL" id="GGK05633.1"/>
    </source>
</evidence>
<dbReference type="Proteomes" id="UP000649739">
    <property type="component" value="Unassembled WGS sequence"/>
</dbReference>
<reference evidence="1" key="2">
    <citation type="submission" date="2020-09" db="EMBL/GenBank/DDBJ databases">
        <authorList>
            <person name="Sun Q."/>
            <person name="Ohkuma M."/>
        </authorList>
    </citation>
    <scope>NUCLEOTIDE SEQUENCE</scope>
    <source>
        <strain evidence="1">JCM 3090</strain>
    </source>
</reference>
<organism evidence="1 2">
    <name type="scientific">Pilimelia anulata</name>
    <dbReference type="NCBI Taxonomy" id="53371"/>
    <lineage>
        <taxon>Bacteria</taxon>
        <taxon>Bacillati</taxon>
        <taxon>Actinomycetota</taxon>
        <taxon>Actinomycetes</taxon>
        <taxon>Micromonosporales</taxon>
        <taxon>Micromonosporaceae</taxon>
        <taxon>Pilimelia</taxon>
    </lineage>
</organism>
<dbReference type="Pfam" id="PF14431">
    <property type="entry name" value="YwqJ-deaminase"/>
    <property type="match status" value="1"/>
</dbReference>
<dbReference type="InterPro" id="IPR025850">
    <property type="entry name" value="SUKH-3"/>
</dbReference>
<dbReference type="InterPro" id="IPR025968">
    <property type="entry name" value="YwqJ_deaminase"/>
</dbReference>
<dbReference type="AlphaFoldDB" id="A0A8J3FCD2"/>
<gene>
    <name evidence="1" type="ORF">GCM10010123_39450</name>
</gene>
<keyword evidence="2" id="KW-1185">Reference proteome</keyword>
<proteinExistence type="predicted"/>
<dbReference type="EMBL" id="BMQB01000010">
    <property type="protein sequence ID" value="GGK05633.1"/>
    <property type="molecule type" value="Genomic_DNA"/>
</dbReference>
<accession>A0A8J3FCD2</accession>
<reference evidence="1" key="1">
    <citation type="journal article" date="2014" name="Int. J. Syst. Evol. Microbiol.">
        <title>Complete genome sequence of Corynebacterium casei LMG S-19264T (=DSM 44701T), isolated from a smear-ripened cheese.</title>
        <authorList>
            <consortium name="US DOE Joint Genome Institute (JGI-PGF)"/>
            <person name="Walter F."/>
            <person name="Albersmeier A."/>
            <person name="Kalinowski J."/>
            <person name="Ruckert C."/>
        </authorList>
    </citation>
    <scope>NUCLEOTIDE SEQUENCE</scope>
    <source>
        <strain evidence="1">JCM 3090</strain>
    </source>
</reference>
<dbReference type="RefSeq" id="WP_229784267.1">
    <property type="nucleotide sequence ID" value="NZ_BMQB01000010.1"/>
</dbReference>
<comment type="caution">
    <text evidence="1">The sequence shown here is derived from an EMBL/GenBank/DDBJ whole genome shotgun (WGS) entry which is preliminary data.</text>
</comment>
<sequence>MIGLREVERIATARARRESLRRGHPRTPMVSEFDVGYVVWTREPADRTPRTGDSVTTVIDKETGHTSVWPSLPSAVVKDLYRRRRTELIPPVSTADPVVELRREADRRPGPTVVAHLTAGGRPAAARGAKGDQPLRHHPLVRAYLRELPDGELVRGAHRHAELVVLSDVLHRAGAERPDTPLAEADARALCADAVLAAYHVREPGDPVGGMPARPCATCAGALVHFGVLPPPGPAGVDAAAPAGGVPADRFPAPVAGVLAAAGWSPGREPHYARAEQQVAAVCAVLGQEFRHAAFPAAVRALAEFGDLRTAADRAGARHWVRPLRLDPVAAAHSADLLAECATLIGARLFPLGVEGSDEALLAIDETGRVFALDQGGEWFLGATLDAALGTLLGAGTAAQRLRDDGRWAAPD</sequence>
<name>A0A8J3FCD2_9ACTN</name>
<evidence type="ECO:0000313" key="2">
    <source>
        <dbReference type="Proteomes" id="UP000649739"/>
    </source>
</evidence>